<dbReference type="InterPro" id="IPR012223">
    <property type="entry name" value="TEII"/>
</dbReference>
<dbReference type="PANTHER" id="PTHR11487:SF0">
    <property type="entry name" value="S-ACYL FATTY ACID SYNTHASE THIOESTERASE, MEDIUM CHAIN"/>
    <property type="match status" value="1"/>
</dbReference>
<dbReference type="PANTHER" id="PTHR11487">
    <property type="entry name" value="THIOESTERASE"/>
    <property type="match status" value="1"/>
</dbReference>
<dbReference type="SUPFAM" id="SSF53474">
    <property type="entry name" value="alpha/beta-Hydrolases"/>
    <property type="match status" value="1"/>
</dbReference>
<name>A0ABP8BDC3_9ACTN</name>
<keyword evidence="4" id="KW-1185">Reference proteome</keyword>
<organism evidence="3 4">
    <name type="scientific">Streptosporangium oxazolinicum</name>
    <dbReference type="NCBI Taxonomy" id="909287"/>
    <lineage>
        <taxon>Bacteria</taxon>
        <taxon>Bacillati</taxon>
        <taxon>Actinomycetota</taxon>
        <taxon>Actinomycetes</taxon>
        <taxon>Streptosporangiales</taxon>
        <taxon>Streptosporangiaceae</taxon>
        <taxon>Streptosporangium</taxon>
    </lineage>
</organism>
<proteinExistence type="inferred from homology"/>
<accession>A0ABP8BDC3</accession>
<evidence type="ECO:0000313" key="4">
    <source>
        <dbReference type="Proteomes" id="UP001501251"/>
    </source>
</evidence>
<evidence type="ECO:0000313" key="3">
    <source>
        <dbReference type="EMBL" id="GAA4204001.1"/>
    </source>
</evidence>
<gene>
    <name evidence="3" type="ORF">GCM10022252_62480</name>
</gene>
<evidence type="ECO:0000259" key="2">
    <source>
        <dbReference type="Pfam" id="PF00975"/>
    </source>
</evidence>
<dbReference type="RefSeq" id="WP_344921730.1">
    <property type="nucleotide sequence ID" value="NZ_BAABAQ010000013.1"/>
</dbReference>
<dbReference type="Gene3D" id="3.40.50.1820">
    <property type="entry name" value="alpha/beta hydrolase"/>
    <property type="match status" value="1"/>
</dbReference>
<comment type="caution">
    <text evidence="3">The sequence shown here is derived from an EMBL/GenBank/DDBJ whole genome shotgun (WGS) entry which is preliminary data.</text>
</comment>
<keyword evidence="3" id="KW-0378">Hydrolase</keyword>
<dbReference type="InterPro" id="IPR029058">
    <property type="entry name" value="AB_hydrolase_fold"/>
</dbReference>
<sequence>MSTHPPASWTGTGTHRAPRRLGPWIRCWSPRPAARLRLICLPHAGGGAGFYRPWAALLPPEVELWAIQYPGREDRFEDPMVDRMDELVTAVTDALVPSLDRPYALFGHSMGSAVAWEVAHDLRRREALGPRRLFVSGREAPGTATVGEVHRHSDDLLCRELRRLGGTGDEVLTDPDLRPVVLGCVRNDYRLIETYRPISRPPLRCPIEVFTGADDPELTPRSGRDRAGGWADLTTARTQVHTFPGDHFYLAPRRQEVVTAVLRRLDPSLAMGAHRWPSTP</sequence>
<dbReference type="EMBL" id="BAABAQ010000013">
    <property type="protein sequence ID" value="GAA4204001.1"/>
    <property type="molecule type" value="Genomic_DNA"/>
</dbReference>
<comment type="similarity">
    <text evidence="1">Belongs to the thioesterase family.</text>
</comment>
<dbReference type="Pfam" id="PF00975">
    <property type="entry name" value="Thioesterase"/>
    <property type="match status" value="1"/>
</dbReference>
<protein>
    <submittedName>
        <fullName evidence="3">Alpha/beta fold hydrolase</fullName>
    </submittedName>
</protein>
<evidence type="ECO:0000256" key="1">
    <source>
        <dbReference type="ARBA" id="ARBA00007169"/>
    </source>
</evidence>
<dbReference type="Proteomes" id="UP001501251">
    <property type="component" value="Unassembled WGS sequence"/>
</dbReference>
<reference evidence="4" key="1">
    <citation type="journal article" date="2019" name="Int. J. Syst. Evol. Microbiol.">
        <title>The Global Catalogue of Microorganisms (GCM) 10K type strain sequencing project: providing services to taxonomists for standard genome sequencing and annotation.</title>
        <authorList>
            <consortium name="The Broad Institute Genomics Platform"/>
            <consortium name="The Broad Institute Genome Sequencing Center for Infectious Disease"/>
            <person name="Wu L."/>
            <person name="Ma J."/>
        </authorList>
    </citation>
    <scope>NUCLEOTIDE SEQUENCE [LARGE SCALE GENOMIC DNA]</scope>
    <source>
        <strain evidence="4">JCM 17388</strain>
    </source>
</reference>
<dbReference type="InterPro" id="IPR001031">
    <property type="entry name" value="Thioesterase"/>
</dbReference>
<dbReference type="GO" id="GO:0016787">
    <property type="term" value="F:hydrolase activity"/>
    <property type="evidence" value="ECO:0007669"/>
    <property type="project" value="UniProtKB-KW"/>
</dbReference>
<feature type="domain" description="Thioesterase" evidence="2">
    <location>
        <begin position="37"/>
        <end position="265"/>
    </location>
</feature>